<name>A0A917GMZ1_9GAMM</name>
<reference evidence="11" key="1">
    <citation type="journal article" date="2014" name="Int. J. Syst. Evol. Microbiol.">
        <title>Complete genome sequence of Corynebacterium casei LMG S-19264T (=DSM 44701T), isolated from a smear-ripened cheese.</title>
        <authorList>
            <consortium name="US DOE Joint Genome Institute (JGI-PGF)"/>
            <person name="Walter F."/>
            <person name="Albersmeier A."/>
            <person name="Kalinowski J."/>
            <person name="Ruckert C."/>
        </authorList>
    </citation>
    <scope>NUCLEOTIDE SEQUENCE</scope>
    <source>
        <strain evidence="11">CGMCC 1.15425</strain>
    </source>
</reference>
<dbReference type="PANTHER" id="PTHR23417:SF14">
    <property type="entry name" value="PENTACOTRIPEPTIDE-REPEAT REGION OF PRORP DOMAIN-CONTAINING PROTEIN"/>
    <property type="match status" value="1"/>
</dbReference>
<dbReference type="Gene3D" id="3.40.50.150">
    <property type="entry name" value="Vaccinia Virus protein VP39"/>
    <property type="match status" value="1"/>
</dbReference>
<dbReference type="AlphaFoldDB" id="A0A917GMZ1"/>
<evidence type="ECO:0000313" key="12">
    <source>
        <dbReference type="Proteomes" id="UP000627715"/>
    </source>
</evidence>
<dbReference type="RefSeq" id="WP_082866574.1">
    <property type="nucleotide sequence ID" value="NZ_BMIY01000002.1"/>
</dbReference>
<dbReference type="HAMAP" id="MF_01057">
    <property type="entry name" value="tRNA_methyltr_TrmB"/>
    <property type="match status" value="1"/>
</dbReference>
<organism evidence="11 12">
    <name type="scientific">Pseudohongiella nitratireducens</name>
    <dbReference type="NCBI Taxonomy" id="1768907"/>
    <lineage>
        <taxon>Bacteria</taxon>
        <taxon>Pseudomonadati</taxon>
        <taxon>Pseudomonadota</taxon>
        <taxon>Gammaproteobacteria</taxon>
        <taxon>Pseudomonadales</taxon>
        <taxon>Pseudohongiellaceae</taxon>
        <taxon>Pseudohongiella</taxon>
    </lineage>
</organism>
<evidence type="ECO:0000256" key="3">
    <source>
        <dbReference type="ARBA" id="ARBA00022603"/>
    </source>
</evidence>
<dbReference type="NCBIfam" id="TIGR00091">
    <property type="entry name" value="tRNA (guanosine(46)-N7)-methyltransferase TrmB"/>
    <property type="match status" value="1"/>
</dbReference>
<comment type="caution">
    <text evidence="9">Lacks conserved residue(s) required for the propagation of feature annotation.</text>
</comment>
<sequence length="262" mass="29448">MTDAKQSEHPQTNQPGNTDDVVANDANTTEQPEGKKHHRPLRSYVIRASRLTAAQKEALANYWSKYVIEDTSSPLDVQSTFGREAPLVVEIGFGMGDSLAMMAKANPHLNYIGIEVHKPGVGKLLHAIEAEQISNLRIYCHDAVEILQNCIADHSLAGVQIFFPDPWHKKKHHKRRLVQPAFIEKLKSKLAPGGFIHLATDWQHYAEQMMEVMESAQGFHNTAGQNQYAQDTGRPETKFERRGQRLGHGVWDLLFSVEPPKS</sequence>
<comment type="pathway">
    <text evidence="7 9">tRNA modification; N(7)-methylguanine-tRNA biosynthesis.</text>
</comment>
<dbReference type="SUPFAM" id="SSF53335">
    <property type="entry name" value="S-adenosyl-L-methionine-dependent methyltransferases"/>
    <property type="match status" value="1"/>
</dbReference>
<dbReference type="InterPro" id="IPR055361">
    <property type="entry name" value="tRNA_methyltr_TrmB_bact"/>
</dbReference>
<feature type="binding site" evidence="9">
    <location>
        <position position="201"/>
    </location>
    <ligand>
        <name>substrate</name>
    </ligand>
</feature>
<dbReference type="GO" id="GO:0008176">
    <property type="term" value="F:tRNA (guanine(46)-N7)-methyltransferase activity"/>
    <property type="evidence" value="ECO:0007669"/>
    <property type="project" value="UniProtKB-UniRule"/>
</dbReference>
<comment type="caution">
    <text evidence="11">The sequence shown here is derived from an EMBL/GenBank/DDBJ whole genome shotgun (WGS) entry which is preliminary data.</text>
</comment>
<feature type="binding site" evidence="9">
    <location>
        <begin position="237"/>
        <end position="240"/>
    </location>
    <ligand>
        <name>substrate</name>
    </ligand>
</feature>
<reference evidence="11" key="2">
    <citation type="submission" date="2020-09" db="EMBL/GenBank/DDBJ databases">
        <authorList>
            <person name="Sun Q."/>
            <person name="Zhou Y."/>
        </authorList>
    </citation>
    <scope>NUCLEOTIDE SEQUENCE</scope>
    <source>
        <strain evidence="11">CGMCC 1.15425</strain>
    </source>
</reference>
<accession>A0A917GMZ1</accession>
<comment type="catalytic activity">
    <reaction evidence="1 9">
        <text>guanosine(46) in tRNA + S-adenosyl-L-methionine = N(7)-methylguanosine(46) in tRNA + S-adenosyl-L-homocysteine</text>
        <dbReference type="Rhea" id="RHEA:42708"/>
        <dbReference type="Rhea" id="RHEA-COMP:10188"/>
        <dbReference type="Rhea" id="RHEA-COMP:10189"/>
        <dbReference type="ChEBI" id="CHEBI:57856"/>
        <dbReference type="ChEBI" id="CHEBI:59789"/>
        <dbReference type="ChEBI" id="CHEBI:74269"/>
        <dbReference type="ChEBI" id="CHEBI:74480"/>
        <dbReference type="EC" id="2.1.1.33"/>
    </reaction>
</comment>
<evidence type="ECO:0000256" key="1">
    <source>
        <dbReference type="ARBA" id="ARBA00000142"/>
    </source>
</evidence>
<feature type="binding site" evidence="9">
    <location>
        <position position="165"/>
    </location>
    <ligand>
        <name>S-adenosyl-L-methionine</name>
        <dbReference type="ChEBI" id="CHEBI:59789"/>
    </ligand>
</feature>
<evidence type="ECO:0000256" key="4">
    <source>
        <dbReference type="ARBA" id="ARBA00022679"/>
    </source>
</evidence>
<comment type="similarity">
    <text evidence="8 9">Belongs to the class I-like SAM-binding methyltransferase superfamily. TrmB family.</text>
</comment>
<keyword evidence="3 9" id="KW-0489">Methyltransferase</keyword>
<feature type="binding site" evidence="9">
    <location>
        <position position="142"/>
    </location>
    <ligand>
        <name>S-adenosyl-L-methionine</name>
        <dbReference type="ChEBI" id="CHEBI:59789"/>
    </ligand>
</feature>
<dbReference type="InterPro" id="IPR029063">
    <property type="entry name" value="SAM-dependent_MTases_sf"/>
</dbReference>
<keyword evidence="5 9" id="KW-0949">S-adenosyl-L-methionine</keyword>
<feature type="binding site" evidence="9">
    <location>
        <position position="115"/>
    </location>
    <ligand>
        <name>S-adenosyl-L-methionine</name>
        <dbReference type="ChEBI" id="CHEBI:59789"/>
    </ligand>
</feature>
<dbReference type="GO" id="GO:0043527">
    <property type="term" value="C:tRNA methyltransferase complex"/>
    <property type="evidence" value="ECO:0007669"/>
    <property type="project" value="TreeGrafter"/>
</dbReference>
<evidence type="ECO:0000256" key="2">
    <source>
        <dbReference type="ARBA" id="ARBA00003015"/>
    </source>
</evidence>
<dbReference type="PANTHER" id="PTHR23417">
    <property type="entry name" value="3-DEOXY-D-MANNO-OCTULOSONIC-ACID TRANSFERASE/TRNA GUANINE-N 7 - -METHYLTRANSFERASE"/>
    <property type="match status" value="1"/>
</dbReference>
<dbReference type="InterPro" id="IPR003358">
    <property type="entry name" value="tRNA_(Gua-N-7)_MeTrfase_Trmb"/>
</dbReference>
<dbReference type="EMBL" id="BMIY01000002">
    <property type="protein sequence ID" value="GGG51596.1"/>
    <property type="molecule type" value="Genomic_DNA"/>
</dbReference>
<dbReference type="FunFam" id="3.40.50.150:FF:000035">
    <property type="entry name" value="tRNA (guanine-N(7)-)-methyltransferase"/>
    <property type="match status" value="1"/>
</dbReference>
<protein>
    <recommendedName>
        <fullName evidence="9">tRNA (guanine-N(7)-)-methyltransferase</fullName>
        <ecNumber evidence="9">2.1.1.33</ecNumber>
    </recommendedName>
    <alternativeName>
        <fullName evidence="9">tRNA (guanine(46)-N(7))-methyltransferase</fullName>
    </alternativeName>
    <alternativeName>
        <fullName evidence="9">tRNA(m7G46)-methyltransferase</fullName>
    </alternativeName>
</protein>
<evidence type="ECO:0000256" key="8">
    <source>
        <dbReference type="ARBA" id="ARBA00060767"/>
    </source>
</evidence>
<proteinExistence type="inferred from homology"/>
<gene>
    <name evidence="9 11" type="primary">trmB</name>
    <name evidence="11" type="ORF">GCM10011403_05980</name>
</gene>
<evidence type="ECO:0000313" key="11">
    <source>
        <dbReference type="EMBL" id="GGG51596.1"/>
    </source>
</evidence>
<evidence type="ECO:0000256" key="5">
    <source>
        <dbReference type="ARBA" id="ARBA00022691"/>
    </source>
</evidence>
<evidence type="ECO:0000256" key="9">
    <source>
        <dbReference type="HAMAP-Rule" id="MF_01057"/>
    </source>
</evidence>
<feature type="binding site" evidence="9">
    <location>
        <position position="169"/>
    </location>
    <ligand>
        <name>substrate</name>
    </ligand>
</feature>
<dbReference type="Proteomes" id="UP000627715">
    <property type="component" value="Unassembled WGS sequence"/>
</dbReference>
<evidence type="ECO:0000256" key="6">
    <source>
        <dbReference type="ARBA" id="ARBA00022694"/>
    </source>
</evidence>
<keyword evidence="12" id="KW-1185">Reference proteome</keyword>
<comment type="function">
    <text evidence="2 9">Catalyzes the formation of N(7)-methylguanine at position 46 (m7G46) in tRNA.</text>
</comment>
<dbReference type="OrthoDB" id="9802090at2"/>
<dbReference type="CDD" id="cd02440">
    <property type="entry name" value="AdoMet_MTases"/>
    <property type="match status" value="1"/>
</dbReference>
<dbReference type="PROSITE" id="PS51625">
    <property type="entry name" value="SAM_MT_TRMB"/>
    <property type="match status" value="1"/>
</dbReference>
<feature type="binding site" evidence="9">
    <location>
        <position position="90"/>
    </location>
    <ligand>
        <name>S-adenosyl-L-methionine</name>
        <dbReference type="ChEBI" id="CHEBI:59789"/>
    </ligand>
</feature>
<evidence type="ECO:0000256" key="7">
    <source>
        <dbReference type="ARBA" id="ARBA00060552"/>
    </source>
</evidence>
<evidence type="ECO:0000256" key="10">
    <source>
        <dbReference type="SAM" id="MobiDB-lite"/>
    </source>
</evidence>
<keyword evidence="6 9" id="KW-0819">tRNA processing</keyword>
<dbReference type="Pfam" id="PF02390">
    <property type="entry name" value="Methyltransf_4"/>
    <property type="match status" value="1"/>
</dbReference>
<dbReference type="EC" id="2.1.1.33" evidence="9"/>
<keyword evidence="4 9" id="KW-0808">Transferase</keyword>
<feature type="region of interest" description="Disordered" evidence="10">
    <location>
        <begin position="1"/>
        <end position="41"/>
    </location>
</feature>